<protein>
    <recommendedName>
        <fullName evidence="4">PH domain-containing protein</fullName>
    </recommendedName>
</protein>
<reference evidence="2" key="1">
    <citation type="submission" date="2014-09" db="EMBL/GenBank/DDBJ databases">
        <title>Genome sequence of the luminous mushroom Mycena chlorophos for searching fungal bioluminescence genes.</title>
        <authorList>
            <person name="Tanaka Y."/>
            <person name="Kasuga D."/>
            <person name="Oba Y."/>
            <person name="Hase S."/>
            <person name="Sato K."/>
            <person name="Oba Y."/>
            <person name="Sakakibara Y."/>
        </authorList>
    </citation>
    <scope>NUCLEOTIDE SEQUENCE</scope>
</reference>
<dbReference type="Proteomes" id="UP000815677">
    <property type="component" value="Unassembled WGS sequence"/>
</dbReference>
<name>A0ABQ0L6K7_MYCCL</name>
<proteinExistence type="predicted"/>
<evidence type="ECO:0000313" key="3">
    <source>
        <dbReference type="Proteomes" id="UP000815677"/>
    </source>
</evidence>
<dbReference type="EMBL" id="DF842823">
    <property type="protein sequence ID" value="GAT46808.1"/>
    <property type="molecule type" value="Genomic_DNA"/>
</dbReference>
<evidence type="ECO:0008006" key="4">
    <source>
        <dbReference type="Google" id="ProtNLM"/>
    </source>
</evidence>
<keyword evidence="3" id="KW-1185">Reference proteome</keyword>
<accession>A0ABQ0L6K7</accession>
<sequence length="197" mass="21828">MPATLSRTPDYRRHPPRELVDPEAGTMLRDCGILRFMPQSRAFKPFCRPHTPIFASSMFVVELRKSAPLRYECVFLLLSSKSLSNVLLQGFLASPTTHDSLAVWVSHLSSIHPRSFCIRPTPYHRAWAGPSLAENIDMPSTPATPKSSPEAGCLAGLYDAAPSAVFEPCRRLQPQQPDAQTTPLPRPARLRTITSPP</sequence>
<feature type="compositionally biased region" description="Polar residues" evidence="1">
    <location>
        <begin position="173"/>
        <end position="183"/>
    </location>
</feature>
<evidence type="ECO:0000256" key="1">
    <source>
        <dbReference type="SAM" id="MobiDB-lite"/>
    </source>
</evidence>
<evidence type="ECO:0000313" key="2">
    <source>
        <dbReference type="EMBL" id="GAT46808.1"/>
    </source>
</evidence>
<gene>
    <name evidence="2" type="ORF">MCHLO_04307</name>
</gene>
<feature type="region of interest" description="Disordered" evidence="1">
    <location>
        <begin position="170"/>
        <end position="197"/>
    </location>
</feature>
<organism evidence="2 3">
    <name type="scientific">Mycena chlorophos</name>
    <name type="common">Agaric fungus</name>
    <name type="synonym">Agaricus chlorophos</name>
    <dbReference type="NCBI Taxonomy" id="658473"/>
    <lineage>
        <taxon>Eukaryota</taxon>
        <taxon>Fungi</taxon>
        <taxon>Dikarya</taxon>
        <taxon>Basidiomycota</taxon>
        <taxon>Agaricomycotina</taxon>
        <taxon>Agaricomycetes</taxon>
        <taxon>Agaricomycetidae</taxon>
        <taxon>Agaricales</taxon>
        <taxon>Marasmiineae</taxon>
        <taxon>Mycenaceae</taxon>
        <taxon>Mycena</taxon>
    </lineage>
</organism>